<evidence type="ECO:0000256" key="2">
    <source>
        <dbReference type="ARBA" id="ARBA00008215"/>
    </source>
</evidence>
<evidence type="ECO:0000256" key="5">
    <source>
        <dbReference type="ARBA" id="ARBA00023136"/>
    </source>
</evidence>
<comment type="subcellular location">
    <subcellularLocation>
        <location evidence="1">Membrane</location>
        <topology evidence="1">Single-pass membrane protein</topology>
    </subcellularLocation>
</comment>
<accession>A0ABR0ZQC3</accession>
<dbReference type="InterPro" id="IPR013106">
    <property type="entry name" value="Ig_V-set"/>
</dbReference>
<dbReference type="EMBL" id="JAHFZB010000008">
    <property type="protein sequence ID" value="KAK6487012.1"/>
    <property type="molecule type" value="Genomic_DNA"/>
</dbReference>
<keyword evidence="9" id="KW-0732">Signal</keyword>
<evidence type="ECO:0000256" key="1">
    <source>
        <dbReference type="ARBA" id="ARBA00004167"/>
    </source>
</evidence>
<keyword evidence="4 8" id="KW-1133">Transmembrane helix</keyword>
<comment type="similarity">
    <text evidence="2">Belongs to the CD200R family.</text>
</comment>
<dbReference type="SMART" id="SM00409">
    <property type="entry name" value="IG"/>
    <property type="match status" value="1"/>
</dbReference>
<reference evidence="11 12" key="1">
    <citation type="submission" date="2021-05" db="EMBL/GenBank/DDBJ databases">
        <authorList>
            <person name="Zahm M."/>
            <person name="Klopp C."/>
            <person name="Cabau C."/>
            <person name="Kuhl H."/>
            <person name="Suciu R."/>
            <person name="Ciorpac M."/>
            <person name="Holostenco D."/>
            <person name="Gessner J."/>
            <person name="Wuertz S."/>
            <person name="Hohne C."/>
            <person name="Stock M."/>
            <person name="Gislard M."/>
            <person name="Lluch J."/>
            <person name="Milhes M."/>
            <person name="Lampietro C."/>
            <person name="Lopez Roques C."/>
            <person name="Donnadieu C."/>
            <person name="Du K."/>
            <person name="Schartl M."/>
            <person name="Guiguen Y."/>
        </authorList>
    </citation>
    <scope>NUCLEOTIDE SEQUENCE [LARGE SCALE GENOMIC DNA]</scope>
    <source>
        <strain evidence="11">Hh-F2</strain>
        <tissue evidence="11">Blood</tissue>
    </source>
</reference>
<keyword evidence="3 8" id="KW-0812">Transmembrane</keyword>
<organism evidence="11 12">
    <name type="scientific">Huso huso</name>
    <name type="common">Beluga</name>
    <name type="synonym">Acipenser huso</name>
    <dbReference type="NCBI Taxonomy" id="61971"/>
    <lineage>
        <taxon>Eukaryota</taxon>
        <taxon>Metazoa</taxon>
        <taxon>Chordata</taxon>
        <taxon>Craniata</taxon>
        <taxon>Vertebrata</taxon>
        <taxon>Euteleostomi</taxon>
        <taxon>Actinopterygii</taxon>
        <taxon>Chondrostei</taxon>
        <taxon>Acipenseriformes</taxon>
        <taxon>Acipenseridae</taxon>
        <taxon>Huso</taxon>
    </lineage>
</organism>
<feature type="chain" id="PRO_5046931562" evidence="9">
    <location>
        <begin position="31"/>
        <end position="227"/>
    </location>
</feature>
<dbReference type="PANTHER" id="PTHR21462">
    <property type="entry name" value="CELL SURFACE GLYCOPROTEIN OX2 RECEPTOR PRECURSOR"/>
    <property type="match status" value="1"/>
</dbReference>
<keyword evidence="6" id="KW-1015">Disulfide bond</keyword>
<sequence length="227" mass="25376">MDSKTWLTPALEILIYWTFLLLSKDHSSRAAALTRSIGLNTSVGKQVTLQCNSTYLQKINQITWWKDYFGNKTLLVSCRSNCSYGANMTERIKADPADPAKLQIIDVQLSDEGDYICEVTSTQGNFNTIWYLIVEENNDLAKNSTNQNYIVVYTSLAAIAIFSVCLVICARKKICVSQPSEESHINKENDCSSNTRQENSSFIERTNSLYEGIISAKECHISGASNA</sequence>
<evidence type="ECO:0000256" key="4">
    <source>
        <dbReference type="ARBA" id="ARBA00022989"/>
    </source>
</evidence>
<comment type="caution">
    <text evidence="11">The sequence shown here is derived from an EMBL/GenBank/DDBJ whole genome shotgun (WGS) entry which is preliminary data.</text>
</comment>
<name>A0ABR0ZQC3_HUSHU</name>
<dbReference type="Gene3D" id="2.60.40.10">
    <property type="entry name" value="Immunoglobulins"/>
    <property type="match status" value="1"/>
</dbReference>
<dbReference type="InterPro" id="IPR003599">
    <property type="entry name" value="Ig_sub"/>
</dbReference>
<dbReference type="Proteomes" id="UP001369086">
    <property type="component" value="Unassembled WGS sequence"/>
</dbReference>
<evidence type="ECO:0000256" key="8">
    <source>
        <dbReference type="SAM" id="Phobius"/>
    </source>
</evidence>
<gene>
    <name evidence="11" type="ORF">HHUSO_G10734</name>
</gene>
<dbReference type="PANTHER" id="PTHR21462:SF2">
    <property type="entry name" value="CELL SURFACE GLYCOPROTEIN CD200 RECEPTOR 2"/>
    <property type="match status" value="1"/>
</dbReference>
<proteinExistence type="inferred from homology"/>
<dbReference type="InterPro" id="IPR007110">
    <property type="entry name" value="Ig-like_dom"/>
</dbReference>
<keyword evidence="12" id="KW-1185">Reference proteome</keyword>
<feature type="signal peptide" evidence="9">
    <location>
        <begin position="1"/>
        <end position="30"/>
    </location>
</feature>
<dbReference type="InterPro" id="IPR013783">
    <property type="entry name" value="Ig-like_fold"/>
</dbReference>
<evidence type="ECO:0000313" key="12">
    <source>
        <dbReference type="Proteomes" id="UP001369086"/>
    </source>
</evidence>
<feature type="domain" description="Ig-like" evidence="10">
    <location>
        <begin position="9"/>
        <end position="127"/>
    </location>
</feature>
<evidence type="ECO:0000256" key="9">
    <source>
        <dbReference type="SAM" id="SignalP"/>
    </source>
</evidence>
<dbReference type="Pfam" id="PF07686">
    <property type="entry name" value="V-set"/>
    <property type="match status" value="1"/>
</dbReference>
<evidence type="ECO:0000256" key="6">
    <source>
        <dbReference type="ARBA" id="ARBA00023157"/>
    </source>
</evidence>
<protein>
    <submittedName>
        <fullName evidence="11">Cell surface glycoprotein CD200 receptor 1-like</fullName>
    </submittedName>
</protein>
<evidence type="ECO:0000259" key="10">
    <source>
        <dbReference type="PROSITE" id="PS50835"/>
    </source>
</evidence>
<evidence type="ECO:0000256" key="7">
    <source>
        <dbReference type="ARBA" id="ARBA00023180"/>
    </source>
</evidence>
<keyword evidence="7" id="KW-0325">Glycoprotein</keyword>
<keyword evidence="5 8" id="KW-0472">Membrane</keyword>
<dbReference type="InterPro" id="IPR036179">
    <property type="entry name" value="Ig-like_dom_sf"/>
</dbReference>
<dbReference type="PROSITE" id="PS50835">
    <property type="entry name" value="IG_LIKE"/>
    <property type="match status" value="1"/>
</dbReference>
<dbReference type="InterPro" id="IPR040012">
    <property type="entry name" value="CD200R"/>
</dbReference>
<evidence type="ECO:0000256" key="3">
    <source>
        <dbReference type="ARBA" id="ARBA00022692"/>
    </source>
</evidence>
<evidence type="ECO:0000313" key="11">
    <source>
        <dbReference type="EMBL" id="KAK6487012.1"/>
    </source>
</evidence>
<dbReference type="SUPFAM" id="SSF48726">
    <property type="entry name" value="Immunoglobulin"/>
    <property type="match status" value="1"/>
</dbReference>
<feature type="transmembrane region" description="Helical" evidence="8">
    <location>
        <begin position="150"/>
        <end position="170"/>
    </location>
</feature>